<dbReference type="GO" id="GO:0009252">
    <property type="term" value="P:peptidoglycan biosynthetic process"/>
    <property type="evidence" value="ECO:0007669"/>
    <property type="project" value="UniProtKB-KW"/>
</dbReference>
<dbReference type="AlphaFoldDB" id="A0A4V2MNL0"/>
<dbReference type="RefSeq" id="WP_131570241.1">
    <property type="nucleotide sequence ID" value="NZ_JAINFK010000005.1"/>
</dbReference>
<keyword evidence="11" id="KW-0645">Protease</keyword>
<dbReference type="PROSITE" id="PS51724">
    <property type="entry name" value="SPOR"/>
    <property type="match status" value="1"/>
</dbReference>
<comment type="similarity">
    <text evidence="1 9">Belongs to the peptidase S11 family.</text>
</comment>
<name>A0A4V2MNL0_9HYPH</name>
<evidence type="ECO:0000256" key="4">
    <source>
        <dbReference type="ARBA" id="ARBA00022960"/>
    </source>
</evidence>
<accession>A0A4V2MNL0</accession>
<dbReference type="GO" id="GO:0042834">
    <property type="term" value="F:peptidoglycan binding"/>
    <property type="evidence" value="ECO:0007669"/>
    <property type="project" value="InterPro"/>
</dbReference>
<dbReference type="Pfam" id="PF05036">
    <property type="entry name" value="SPOR"/>
    <property type="match status" value="1"/>
</dbReference>
<dbReference type="PANTHER" id="PTHR21581:SF6">
    <property type="entry name" value="TRAFFICKING PROTEIN PARTICLE COMPLEX SUBUNIT 12"/>
    <property type="match status" value="1"/>
</dbReference>
<protein>
    <submittedName>
        <fullName evidence="11">D-alanyl-D-alanine carboxypeptidase</fullName>
    </submittedName>
</protein>
<dbReference type="InterPro" id="IPR012338">
    <property type="entry name" value="Beta-lactam/transpept-like"/>
</dbReference>
<evidence type="ECO:0000259" key="10">
    <source>
        <dbReference type="PROSITE" id="PS51724"/>
    </source>
</evidence>
<dbReference type="PANTHER" id="PTHR21581">
    <property type="entry name" value="D-ALANYL-D-ALANINE CARBOXYPEPTIDASE"/>
    <property type="match status" value="1"/>
</dbReference>
<evidence type="ECO:0000256" key="7">
    <source>
        <dbReference type="PIRSR" id="PIRSR618044-1"/>
    </source>
</evidence>
<keyword evidence="3" id="KW-0378">Hydrolase</keyword>
<keyword evidence="12" id="KW-1185">Reference proteome</keyword>
<feature type="binding site" evidence="8">
    <location>
        <position position="202"/>
    </location>
    <ligand>
        <name>substrate</name>
    </ligand>
</feature>
<keyword evidence="6" id="KW-0961">Cell wall biogenesis/degradation</keyword>
<evidence type="ECO:0000313" key="12">
    <source>
        <dbReference type="Proteomes" id="UP000291301"/>
    </source>
</evidence>
<gene>
    <name evidence="11" type="ORF">E0D97_14605</name>
</gene>
<dbReference type="PRINTS" id="PR00725">
    <property type="entry name" value="DADACBPTASE1"/>
</dbReference>
<reference evidence="11 12" key="1">
    <citation type="journal article" date="2015" name="Antonie Van Leeuwenhoek">
        <title>Oricola cellulosilytica gen. nov., sp. nov., a cellulose-degrading bacterium of the family Phyllobacteriaceae isolated from surface seashore water, and emended descriptions of Mesorhizobium loti and Phyllobacterium myrsinacearum.</title>
        <authorList>
            <person name="Hameed A."/>
            <person name="Shahina M."/>
            <person name="Lai W.A."/>
            <person name="Lin S.Y."/>
            <person name="Young L.S."/>
            <person name="Liu Y.C."/>
            <person name="Hsu Y.H."/>
            <person name="Young C.C."/>
        </authorList>
    </citation>
    <scope>NUCLEOTIDE SEQUENCE [LARGE SCALE GENOMIC DNA]</scope>
    <source>
        <strain evidence="11 12">KCTC 52183</strain>
    </source>
</reference>
<dbReference type="SUPFAM" id="SSF56601">
    <property type="entry name" value="beta-lactamase/transpeptidase-like"/>
    <property type="match status" value="1"/>
</dbReference>
<keyword evidence="4" id="KW-0133">Cell shape</keyword>
<evidence type="ECO:0000256" key="6">
    <source>
        <dbReference type="ARBA" id="ARBA00023316"/>
    </source>
</evidence>
<evidence type="ECO:0000313" key="11">
    <source>
        <dbReference type="EMBL" id="TCD13226.1"/>
    </source>
</evidence>
<evidence type="ECO:0000256" key="9">
    <source>
        <dbReference type="RuleBase" id="RU004016"/>
    </source>
</evidence>
<dbReference type="OrthoDB" id="9795979at2"/>
<feature type="active site" evidence="7">
    <location>
        <position position="100"/>
    </location>
</feature>
<keyword evidence="2" id="KW-0732">Signal</keyword>
<dbReference type="Proteomes" id="UP000291301">
    <property type="component" value="Unassembled WGS sequence"/>
</dbReference>
<dbReference type="InterPro" id="IPR018044">
    <property type="entry name" value="Peptidase_S11"/>
</dbReference>
<dbReference type="GO" id="GO:0071555">
    <property type="term" value="P:cell wall organization"/>
    <property type="evidence" value="ECO:0007669"/>
    <property type="project" value="UniProtKB-KW"/>
</dbReference>
<sequence length="432" mass="46189">MVAATVGAEANPRYASFVIDANSGKVLHNRYGDAPRYPASLTKMMTLYMLFEAMQQGKVNKNTRIVMSPHAESMQPSKLGIPAGKSISAEQAIYALVTKSANDVAAAVGEHLGGTESNFAKMMTAKARAIGMSKTTFRNASGLPDSRQITTARDMATLGIALQEHFPREYKYFSTRSFAFGKSRFRNHNRLLGAVRGVDGIKTGYTRASGFNLVTSVNDRGRSVVAVVMGGKSGASRNAHMEQLLAENVSKGSKRDRGPLVARAGGTRFADMPVDIASLAPTDVPIPESPRRTVSRGLPVMASMAPVPAKAPPKAPVKAAILTGYAPEVTAAPRPPEPVDTMTTASVAPRAGWVIQIASLPSQDEAFSYLRLAQSHAAPVLGAREPFIEKFEKGGALYHRARFAGFGSKSEAWAACEALKKYDYSCLAFDNS</sequence>
<dbReference type="Pfam" id="PF00768">
    <property type="entry name" value="Peptidase_S11"/>
    <property type="match status" value="1"/>
</dbReference>
<evidence type="ECO:0000256" key="3">
    <source>
        <dbReference type="ARBA" id="ARBA00022801"/>
    </source>
</evidence>
<dbReference type="Gene3D" id="3.40.710.10">
    <property type="entry name" value="DD-peptidase/beta-lactamase superfamily"/>
    <property type="match status" value="1"/>
</dbReference>
<evidence type="ECO:0000256" key="5">
    <source>
        <dbReference type="ARBA" id="ARBA00022984"/>
    </source>
</evidence>
<feature type="domain" description="SPOR" evidence="10">
    <location>
        <begin position="347"/>
        <end position="432"/>
    </location>
</feature>
<dbReference type="GO" id="GO:0008360">
    <property type="term" value="P:regulation of cell shape"/>
    <property type="evidence" value="ECO:0007669"/>
    <property type="project" value="UniProtKB-KW"/>
</dbReference>
<evidence type="ECO:0000256" key="1">
    <source>
        <dbReference type="ARBA" id="ARBA00007164"/>
    </source>
</evidence>
<keyword evidence="11" id="KW-0121">Carboxypeptidase</keyword>
<keyword evidence="5" id="KW-0573">Peptidoglycan synthesis</keyword>
<comment type="caution">
    <text evidence="11">The sequence shown here is derived from an EMBL/GenBank/DDBJ whole genome shotgun (WGS) entry which is preliminary data.</text>
</comment>
<dbReference type="GO" id="GO:0009002">
    <property type="term" value="F:serine-type D-Ala-D-Ala carboxypeptidase activity"/>
    <property type="evidence" value="ECO:0007669"/>
    <property type="project" value="InterPro"/>
</dbReference>
<dbReference type="InterPro" id="IPR001967">
    <property type="entry name" value="Peptidase_S11_N"/>
</dbReference>
<feature type="active site" description="Acyl-ester intermediate" evidence="7">
    <location>
        <position position="40"/>
    </location>
</feature>
<proteinExistence type="inferred from homology"/>
<dbReference type="InterPro" id="IPR007730">
    <property type="entry name" value="SPOR-like_dom"/>
</dbReference>
<dbReference type="InterPro" id="IPR036680">
    <property type="entry name" value="SPOR-like_sf"/>
</dbReference>
<organism evidence="11 12">
    <name type="scientific">Oricola cellulosilytica</name>
    <dbReference type="NCBI Taxonomy" id="1429082"/>
    <lineage>
        <taxon>Bacteria</taxon>
        <taxon>Pseudomonadati</taxon>
        <taxon>Pseudomonadota</taxon>
        <taxon>Alphaproteobacteria</taxon>
        <taxon>Hyphomicrobiales</taxon>
        <taxon>Ahrensiaceae</taxon>
        <taxon>Oricola</taxon>
    </lineage>
</organism>
<dbReference type="GO" id="GO:0006508">
    <property type="term" value="P:proteolysis"/>
    <property type="evidence" value="ECO:0007669"/>
    <property type="project" value="InterPro"/>
</dbReference>
<evidence type="ECO:0000256" key="8">
    <source>
        <dbReference type="PIRSR" id="PIRSR618044-2"/>
    </source>
</evidence>
<dbReference type="Gene3D" id="3.30.70.1070">
    <property type="entry name" value="Sporulation related repeat"/>
    <property type="match status" value="1"/>
</dbReference>
<dbReference type="EMBL" id="SJST01000006">
    <property type="protein sequence ID" value="TCD13226.1"/>
    <property type="molecule type" value="Genomic_DNA"/>
</dbReference>
<feature type="active site" description="Proton acceptor" evidence="7">
    <location>
        <position position="43"/>
    </location>
</feature>
<evidence type="ECO:0000256" key="2">
    <source>
        <dbReference type="ARBA" id="ARBA00022729"/>
    </source>
</evidence>